<feature type="region of interest" description="Disordered" evidence="5">
    <location>
        <begin position="122"/>
        <end position="176"/>
    </location>
</feature>
<proteinExistence type="predicted"/>
<gene>
    <name evidence="8" type="ORF">H0H81_000780</name>
</gene>
<comment type="subcellular location">
    <subcellularLocation>
        <location evidence="1">Membrane</location>
        <topology evidence="1">Single-pass membrane protein</topology>
    </subcellularLocation>
</comment>
<dbReference type="GO" id="GO:0016020">
    <property type="term" value="C:membrane"/>
    <property type="evidence" value="ECO:0007669"/>
    <property type="project" value="UniProtKB-SubCell"/>
</dbReference>
<feature type="transmembrane region" description="Helical" evidence="6">
    <location>
        <begin position="182"/>
        <end position="204"/>
    </location>
</feature>
<dbReference type="Proteomes" id="UP000717328">
    <property type="component" value="Unassembled WGS sequence"/>
</dbReference>
<evidence type="ECO:0000313" key="8">
    <source>
        <dbReference type="EMBL" id="KAG5653393.1"/>
    </source>
</evidence>
<feature type="signal peptide" evidence="7">
    <location>
        <begin position="1"/>
        <end position="24"/>
    </location>
</feature>
<dbReference type="InterPro" id="IPR051694">
    <property type="entry name" value="Immunoregulatory_rcpt-like"/>
</dbReference>
<protein>
    <submittedName>
        <fullName evidence="8">Uncharacterized protein</fullName>
    </submittedName>
</protein>
<sequence>MGLQVDLHHHHAQLFFAFLPTASAVVTLVTGPQTGIFVPTEVRWSRQRGDPQAFDLRFITGGADVGFAASVHKSMGSNSGTVYVSFLSEGEYELKAVDPENDNQVIATSPLIVVGPNAPSDLPLPTLSSTDTPLSSSSAEPTTTLSTTSSETSASSTTDTSATSSSSPNTVSATSASSKTPAVVGGVIATFVILGLILAIFFYLKRRRKNAQIQRRLTFNREMMVQNRYPSDLEPGSFAGTGILLNPVPQSTAVPTIPTLQTQIDERVWDLEQQIAGLQRQNRGQVGMETALEQIREQVEALRAHRDSPWALGETDVCPPEIALSMQ</sequence>
<keyword evidence="9" id="KW-1185">Reference proteome</keyword>
<comment type="caution">
    <text evidence="8">The sequence shown here is derived from an EMBL/GenBank/DDBJ whole genome shotgun (WGS) entry which is preliminary data.</text>
</comment>
<evidence type="ECO:0000256" key="4">
    <source>
        <dbReference type="ARBA" id="ARBA00023136"/>
    </source>
</evidence>
<evidence type="ECO:0000256" key="7">
    <source>
        <dbReference type="SAM" id="SignalP"/>
    </source>
</evidence>
<dbReference type="GO" id="GO:0071944">
    <property type="term" value="C:cell periphery"/>
    <property type="evidence" value="ECO:0007669"/>
    <property type="project" value="UniProtKB-ARBA"/>
</dbReference>
<accession>A0A9P7GNK9</accession>
<reference evidence="8" key="2">
    <citation type="submission" date="2021-10" db="EMBL/GenBank/DDBJ databases">
        <title>Phylogenomics reveals ancestral predisposition of the termite-cultivated fungus Termitomyces towards a domesticated lifestyle.</title>
        <authorList>
            <person name="Auxier B."/>
            <person name="Grum-Grzhimaylo A."/>
            <person name="Cardenas M.E."/>
            <person name="Lodge J.D."/>
            <person name="Laessoe T."/>
            <person name="Pedersen O."/>
            <person name="Smith M.E."/>
            <person name="Kuyper T.W."/>
            <person name="Franco-Molano E.A."/>
            <person name="Baroni T.J."/>
            <person name="Aanen D.K."/>
        </authorList>
    </citation>
    <scope>NUCLEOTIDE SEQUENCE</scope>
    <source>
        <strain evidence="8">D49</strain>
    </source>
</reference>
<evidence type="ECO:0000256" key="1">
    <source>
        <dbReference type="ARBA" id="ARBA00004167"/>
    </source>
</evidence>
<keyword evidence="2 6" id="KW-0812">Transmembrane</keyword>
<dbReference type="CDD" id="cd12087">
    <property type="entry name" value="TM_EGFR-like"/>
    <property type="match status" value="1"/>
</dbReference>
<evidence type="ECO:0000256" key="3">
    <source>
        <dbReference type="ARBA" id="ARBA00022989"/>
    </source>
</evidence>
<evidence type="ECO:0000256" key="5">
    <source>
        <dbReference type="SAM" id="MobiDB-lite"/>
    </source>
</evidence>
<keyword evidence="4 6" id="KW-0472">Membrane</keyword>
<evidence type="ECO:0000256" key="6">
    <source>
        <dbReference type="SAM" id="Phobius"/>
    </source>
</evidence>
<keyword evidence="3 6" id="KW-1133">Transmembrane helix</keyword>
<reference evidence="8" key="1">
    <citation type="submission" date="2021-02" db="EMBL/GenBank/DDBJ databases">
        <authorList>
            <person name="Nieuwenhuis M."/>
            <person name="Van De Peppel L.J.J."/>
        </authorList>
    </citation>
    <scope>NUCLEOTIDE SEQUENCE</scope>
    <source>
        <strain evidence="8">D49</strain>
    </source>
</reference>
<name>A0A9P7GNK9_9AGAR</name>
<dbReference type="PANTHER" id="PTHR15549">
    <property type="entry name" value="PAIRED IMMUNOGLOBULIN-LIKE TYPE 2 RECEPTOR"/>
    <property type="match status" value="1"/>
</dbReference>
<dbReference type="OrthoDB" id="3068795at2759"/>
<feature type="chain" id="PRO_5040384999" evidence="7">
    <location>
        <begin position="25"/>
        <end position="327"/>
    </location>
</feature>
<dbReference type="EMBL" id="JABCKI010000056">
    <property type="protein sequence ID" value="KAG5653393.1"/>
    <property type="molecule type" value="Genomic_DNA"/>
</dbReference>
<organism evidence="8 9">
    <name type="scientific">Sphagnurus paluster</name>
    <dbReference type="NCBI Taxonomy" id="117069"/>
    <lineage>
        <taxon>Eukaryota</taxon>
        <taxon>Fungi</taxon>
        <taxon>Dikarya</taxon>
        <taxon>Basidiomycota</taxon>
        <taxon>Agaricomycotina</taxon>
        <taxon>Agaricomycetes</taxon>
        <taxon>Agaricomycetidae</taxon>
        <taxon>Agaricales</taxon>
        <taxon>Tricholomatineae</taxon>
        <taxon>Lyophyllaceae</taxon>
        <taxon>Sphagnurus</taxon>
    </lineage>
</organism>
<evidence type="ECO:0000256" key="2">
    <source>
        <dbReference type="ARBA" id="ARBA00022692"/>
    </source>
</evidence>
<dbReference type="AlphaFoldDB" id="A0A9P7GNK9"/>
<keyword evidence="7" id="KW-0732">Signal</keyword>
<evidence type="ECO:0000313" key="9">
    <source>
        <dbReference type="Proteomes" id="UP000717328"/>
    </source>
</evidence>